<accession>A0ABV6RVP1</accession>
<comment type="subcellular location">
    <subcellularLocation>
        <location evidence="1">Membrane</location>
        <topology evidence="1">Multi-pass membrane protein</topology>
    </subcellularLocation>
</comment>
<feature type="transmembrane region" description="Helical" evidence="5">
    <location>
        <begin position="176"/>
        <end position="195"/>
    </location>
</feature>
<feature type="transmembrane region" description="Helical" evidence="5">
    <location>
        <begin position="261"/>
        <end position="282"/>
    </location>
</feature>
<name>A0ABV6RVP1_9GAMM</name>
<keyword evidence="8" id="KW-1185">Reference proteome</keyword>
<dbReference type="InterPro" id="IPR004841">
    <property type="entry name" value="AA-permease/SLC12A_dom"/>
</dbReference>
<dbReference type="InterPro" id="IPR050367">
    <property type="entry name" value="APC_superfamily"/>
</dbReference>
<dbReference type="PANTHER" id="PTHR42770:SF7">
    <property type="entry name" value="MEMBRANE PROTEIN"/>
    <property type="match status" value="1"/>
</dbReference>
<evidence type="ECO:0000256" key="1">
    <source>
        <dbReference type="ARBA" id="ARBA00004141"/>
    </source>
</evidence>
<dbReference type="PANTHER" id="PTHR42770">
    <property type="entry name" value="AMINO ACID TRANSPORTER-RELATED"/>
    <property type="match status" value="1"/>
</dbReference>
<feature type="transmembrane region" description="Helical" evidence="5">
    <location>
        <begin position="383"/>
        <end position="401"/>
    </location>
</feature>
<keyword evidence="2 5" id="KW-0812">Transmembrane</keyword>
<keyword evidence="4 5" id="KW-0472">Membrane</keyword>
<comment type="caution">
    <text evidence="7">The sequence shown here is derived from an EMBL/GenBank/DDBJ whole genome shotgun (WGS) entry which is preliminary data.</text>
</comment>
<evidence type="ECO:0000256" key="4">
    <source>
        <dbReference type="ARBA" id="ARBA00023136"/>
    </source>
</evidence>
<feature type="transmembrane region" description="Helical" evidence="5">
    <location>
        <begin position="12"/>
        <end position="31"/>
    </location>
</feature>
<feature type="transmembrane region" description="Helical" evidence="5">
    <location>
        <begin position="216"/>
        <end position="241"/>
    </location>
</feature>
<gene>
    <name evidence="7" type="ORF">ACFFGH_24755</name>
</gene>
<reference evidence="7 8" key="1">
    <citation type="submission" date="2024-09" db="EMBL/GenBank/DDBJ databases">
        <authorList>
            <person name="Sun Q."/>
            <person name="Mori K."/>
        </authorList>
    </citation>
    <scope>NUCLEOTIDE SEQUENCE [LARGE SCALE GENOMIC DNA]</scope>
    <source>
        <strain evidence="7 8">KCTC 23076</strain>
    </source>
</reference>
<protein>
    <submittedName>
        <fullName evidence="7">APC family permease</fullName>
    </submittedName>
</protein>
<evidence type="ECO:0000256" key="3">
    <source>
        <dbReference type="ARBA" id="ARBA00022989"/>
    </source>
</evidence>
<feature type="transmembrane region" description="Helical" evidence="5">
    <location>
        <begin position="309"/>
        <end position="326"/>
    </location>
</feature>
<dbReference type="Proteomes" id="UP001589896">
    <property type="component" value="Unassembled WGS sequence"/>
</dbReference>
<proteinExistence type="predicted"/>
<feature type="domain" description="Amino acid permease/ SLC12A" evidence="6">
    <location>
        <begin position="13"/>
        <end position="326"/>
    </location>
</feature>
<feature type="transmembrane region" description="Helical" evidence="5">
    <location>
        <begin position="37"/>
        <end position="57"/>
    </location>
</feature>
<sequence>MQHLERRLGLGSAIWIGLASMIGAGVFFVWAPAAAAAGELMLVSLAIAAVVACLNALSTAQLAMRHPIAGGAYSFGRETIGPWTGFTAGWLFLWGKTASVGAIALIAGSYLWPESARLVAVGLVAFFAGVNMTGIRSTAAVSAVLATIVLVGLFAFVLGIRFSGGTWASVSAVERIDAYGVLQGAALIFFAFAGYARMATLGEEVRNPRRTLPLAILLALAIALFVYANVAILCLTLLGPTTLAATDSPLAALLGGPWDPAIRTVAGIACLGSLVGILAALSRTSLAMARNRDLPGALARISTRTRAPVLAEAVTAFLAIVGVLLLPPETLVGLSNCAVLAYYGVAHAAAYRQPANERWLPRAVQIAGLVGCAALALSLPLGAVVTTLAVLGSGLVIRFLTLRVRG</sequence>
<dbReference type="PIRSF" id="PIRSF006060">
    <property type="entry name" value="AA_transporter"/>
    <property type="match status" value="1"/>
</dbReference>
<dbReference type="RefSeq" id="WP_386673304.1">
    <property type="nucleotide sequence ID" value="NZ_JBHLTG010000006.1"/>
</dbReference>
<dbReference type="Gene3D" id="1.20.1740.10">
    <property type="entry name" value="Amino acid/polyamine transporter I"/>
    <property type="match status" value="1"/>
</dbReference>
<organism evidence="7 8">
    <name type="scientific">Lysobacter korlensis</name>
    <dbReference type="NCBI Taxonomy" id="553636"/>
    <lineage>
        <taxon>Bacteria</taxon>
        <taxon>Pseudomonadati</taxon>
        <taxon>Pseudomonadota</taxon>
        <taxon>Gammaproteobacteria</taxon>
        <taxon>Lysobacterales</taxon>
        <taxon>Lysobacteraceae</taxon>
        <taxon>Lysobacter</taxon>
    </lineage>
</organism>
<evidence type="ECO:0000313" key="8">
    <source>
        <dbReference type="Proteomes" id="UP001589896"/>
    </source>
</evidence>
<evidence type="ECO:0000256" key="5">
    <source>
        <dbReference type="SAM" id="Phobius"/>
    </source>
</evidence>
<evidence type="ECO:0000313" key="7">
    <source>
        <dbReference type="EMBL" id="MFC0681051.1"/>
    </source>
</evidence>
<feature type="transmembrane region" description="Helical" evidence="5">
    <location>
        <begin position="142"/>
        <end position="164"/>
    </location>
</feature>
<dbReference type="Pfam" id="PF00324">
    <property type="entry name" value="AA_permease"/>
    <property type="match status" value="1"/>
</dbReference>
<evidence type="ECO:0000259" key="6">
    <source>
        <dbReference type="Pfam" id="PF00324"/>
    </source>
</evidence>
<feature type="transmembrane region" description="Helical" evidence="5">
    <location>
        <begin position="91"/>
        <end position="112"/>
    </location>
</feature>
<keyword evidence="3 5" id="KW-1133">Transmembrane helix</keyword>
<evidence type="ECO:0000256" key="2">
    <source>
        <dbReference type="ARBA" id="ARBA00022692"/>
    </source>
</evidence>
<dbReference type="EMBL" id="JBHLTG010000006">
    <property type="protein sequence ID" value="MFC0681051.1"/>
    <property type="molecule type" value="Genomic_DNA"/>
</dbReference>
<feature type="transmembrane region" description="Helical" evidence="5">
    <location>
        <begin position="118"/>
        <end position="135"/>
    </location>
</feature>